<name>A0A4P6XLR1_9ASCO</name>
<dbReference type="GO" id="GO:0005685">
    <property type="term" value="C:U1 snRNP"/>
    <property type="evidence" value="ECO:0007669"/>
    <property type="project" value="TreeGrafter"/>
</dbReference>
<accession>A0A4P6XLR1</accession>
<protein>
    <submittedName>
        <fullName evidence="4">Pre-mRNA-processing factor 40</fullName>
    </submittedName>
</protein>
<dbReference type="Pfam" id="PF01846">
    <property type="entry name" value="FF"/>
    <property type="match status" value="2"/>
</dbReference>
<dbReference type="SUPFAM" id="SSF81698">
    <property type="entry name" value="FF domain"/>
    <property type="match status" value="2"/>
</dbReference>
<evidence type="ECO:0000256" key="1">
    <source>
        <dbReference type="SAM" id="MobiDB-lite"/>
    </source>
</evidence>
<dbReference type="Proteomes" id="UP000292447">
    <property type="component" value="Chromosome II"/>
</dbReference>
<dbReference type="AlphaFoldDB" id="A0A4P6XLR1"/>
<feature type="region of interest" description="Disordered" evidence="1">
    <location>
        <begin position="625"/>
        <end position="645"/>
    </location>
</feature>
<dbReference type="InterPro" id="IPR039726">
    <property type="entry name" value="Prp40-like"/>
</dbReference>
<dbReference type="SMART" id="SM00456">
    <property type="entry name" value="WW"/>
    <property type="match status" value="2"/>
</dbReference>
<dbReference type="InterPro" id="IPR001202">
    <property type="entry name" value="WW_dom"/>
</dbReference>
<proteinExistence type="predicted"/>
<dbReference type="PANTHER" id="PTHR11864">
    <property type="entry name" value="PRE-MRNA-PROCESSING PROTEIN PRP40"/>
    <property type="match status" value="1"/>
</dbReference>
<dbReference type="PROSITE" id="PS01159">
    <property type="entry name" value="WW_DOMAIN_1"/>
    <property type="match status" value="1"/>
</dbReference>
<dbReference type="GO" id="GO:0045292">
    <property type="term" value="P:mRNA cis splicing, via spliceosome"/>
    <property type="evidence" value="ECO:0007669"/>
    <property type="project" value="InterPro"/>
</dbReference>
<dbReference type="PROSITE" id="PS51676">
    <property type="entry name" value="FF"/>
    <property type="match status" value="1"/>
</dbReference>
<feature type="domain" description="FF" evidence="3">
    <location>
        <begin position="345"/>
        <end position="403"/>
    </location>
</feature>
<dbReference type="InterPro" id="IPR002713">
    <property type="entry name" value="FF_domain"/>
</dbReference>
<evidence type="ECO:0000259" key="3">
    <source>
        <dbReference type="PROSITE" id="PS51676"/>
    </source>
</evidence>
<feature type="compositionally biased region" description="Polar residues" evidence="1">
    <location>
        <begin position="19"/>
        <end position="38"/>
    </location>
</feature>
<dbReference type="GO" id="GO:0071004">
    <property type="term" value="C:U2-type prespliceosome"/>
    <property type="evidence" value="ECO:0007669"/>
    <property type="project" value="TreeGrafter"/>
</dbReference>
<feature type="domain" description="WW" evidence="2">
    <location>
        <begin position="37"/>
        <end position="64"/>
    </location>
</feature>
<dbReference type="InterPro" id="IPR036517">
    <property type="entry name" value="FF_domain_sf"/>
</dbReference>
<sequence>MSKWQQVHDDQGRVYYYNPETQETSWESPDAQSAGTWKTYTTEDGKEYYYNETTGVTTWDKPSELSETAEPTSDKKPEIETQNVPENVTKSRLDAGMLNLDRKLAAELLLESKLVKVTATSNAEDAKVQFLAMLKEGGVDSTWSFEKVIKTFVKNQHYWAIDDAVQRRRLYEDYLVKKLEQESSNKSGLIEEFKKNFLREIQKYLSQGKITHKTRWVSAKNLLTKDQNPVFEHSILPDAELEKLFDECTEKLRLEENQALQKEKDQALSELEGYLLQITAGESKEDLLWDDLYTQLQTDARFKANKHFHVLTKLDILQLYASKIYPSLVGKSRAEITSIEKLNYRSDRHARDAFKALLATKNINANTTFKSVLPELENEDAFIEICGRNGSTPLELFWDIVEEKRQLQKVKKDLIEHSLRAHLDQNAQGADYEDTLDSFDAFLSTLRQVKDERLASVDLVSAEGTSELAVIHETLQNELTVQKQHEQSVYKRKRDTETRHLAEWLAAHKDSVDSSILVFEKAGHTEAGSEIKVEDSSDHSTHSIISVSDRDATVKRCHVDVTAWKRNLGKVEAFERLSSIISHYHKKTPAQAEPALHTALTECVKQVSDLLTSSLTRKRPAAEIPVPEAKRTRPEGEKKPVLMNY</sequence>
<feature type="domain" description="WW" evidence="2">
    <location>
        <begin position="1"/>
        <end position="31"/>
    </location>
</feature>
<dbReference type="Gene3D" id="1.10.10.440">
    <property type="entry name" value="FF domain"/>
    <property type="match status" value="2"/>
</dbReference>
<dbReference type="CDD" id="cd00201">
    <property type="entry name" value="WW"/>
    <property type="match status" value="2"/>
</dbReference>
<feature type="region of interest" description="Disordered" evidence="1">
    <location>
        <begin position="1"/>
        <end position="38"/>
    </location>
</feature>
<dbReference type="EMBL" id="CP034457">
    <property type="protein sequence ID" value="QBM87739.1"/>
    <property type="molecule type" value="Genomic_DNA"/>
</dbReference>
<dbReference type="PROSITE" id="PS50020">
    <property type="entry name" value="WW_DOMAIN_2"/>
    <property type="match status" value="2"/>
</dbReference>
<dbReference type="STRING" id="2163413.A0A4P6XLR1"/>
<evidence type="ECO:0000259" key="2">
    <source>
        <dbReference type="PROSITE" id="PS50020"/>
    </source>
</evidence>
<dbReference type="SUPFAM" id="SSF51045">
    <property type="entry name" value="WW domain"/>
    <property type="match status" value="2"/>
</dbReference>
<feature type="compositionally biased region" description="Basic and acidic residues" evidence="1">
    <location>
        <begin position="1"/>
        <end position="12"/>
    </location>
</feature>
<dbReference type="PANTHER" id="PTHR11864:SF0">
    <property type="entry name" value="PRP40 PRE-MRNA PROCESSING FACTOR 40 HOMOLOG A (YEAST)"/>
    <property type="match status" value="1"/>
</dbReference>
<dbReference type="SMART" id="SM00441">
    <property type="entry name" value="FF"/>
    <property type="match status" value="2"/>
</dbReference>
<gene>
    <name evidence="4" type="primary">MPUL0B09490</name>
    <name evidence="4" type="ORF">METSCH_B09490</name>
</gene>
<keyword evidence="5" id="KW-1185">Reference proteome</keyword>
<evidence type="ECO:0000313" key="5">
    <source>
        <dbReference type="Proteomes" id="UP000292447"/>
    </source>
</evidence>
<dbReference type="Pfam" id="PF00397">
    <property type="entry name" value="WW"/>
    <property type="match status" value="2"/>
</dbReference>
<dbReference type="Gene3D" id="2.20.70.10">
    <property type="match status" value="2"/>
</dbReference>
<feature type="compositionally biased region" description="Polar residues" evidence="1">
    <location>
        <begin position="80"/>
        <end position="90"/>
    </location>
</feature>
<organism evidence="4 5">
    <name type="scientific">Metschnikowia aff. pulcherrima</name>
    <dbReference type="NCBI Taxonomy" id="2163413"/>
    <lineage>
        <taxon>Eukaryota</taxon>
        <taxon>Fungi</taxon>
        <taxon>Dikarya</taxon>
        <taxon>Ascomycota</taxon>
        <taxon>Saccharomycotina</taxon>
        <taxon>Pichiomycetes</taxon>
        <taxon>Metschnikowiaceae</taxon>
        <taxon>Metschnikowia</taxon>
    </lineage>
</organism>
<dbReference type="GO" id="GO:0003723">
    <property type="term" value="F:RNA binding"/>
    <property type="evidence" value="ECO:0007669"/>
    <property type="project" value="TreeGrafter"/>
</dbReference>
<feature type="region of interest" description="Disordered" evidence="1">
    <location>
        <begin position="57"/>
        <end position="90"/>
    </location>
</feature>
<evidence type="ECO:0000313" key="4">
    <source>
        <dbReference type="EMBL" id="QBM87739.1"/>
    </source>
</evidence>
<feature type="compositionally biased region" description="Basic and acidic residues" evidence="1">
    <location>
        <begin position="628"/>
        <end position="645"/>
    </location>
</feature>
<dbReference type="InterPro" id="IPR036020">
    <property type="entry name" value="WW_dom_sf"/>
</dbReference>
<reference evidence="5" key="1">
    <citation type="submission" date="2019-03" db="EMBL/GenBank/DDBJ databases">
        <title>Snf2 controls pulcherriminic acid biosynthesis and connects pigmentation and antifungal activity of the yeast Metschnikowia pulcherrima.</title>
        <authorList>
            <person name="Gore-Lloyd D."/>
            <person name="Sumann I."/>
            <person name="Brachmann A.O."/>
            <person name="Schneeberger K."/>
            <person name="Ortiz-Merino R.A."/>
            <person name="Moreno-Beltran M."/>
            <person name="Schlaefli M."/>
            <person name="Kirner P."/>
            <person name="Santos Kron A."/>
            <person name="Wolfe K.H."/>
            <person name="Piel J."/>
            <person name="Ahrens C.H."/>
            <person name="Henk D."/>
            <person name="Freimoser F.M."/>
        </authorList>
    </citation>
    <scope>NUCLEOTIDE SEQUENCE [LARGE SCALE GENOMIC DNA]</scope>
    <source>
        <strain evidence="5">APC 1.2</strain>
    </source>
</reference>